<name>A0A0A0JHU5_9MICO</name>
<accession>A0A0A0JHU5</accession>
<gene>
    <name evidence="2" type="ORF">N803_05815</name>
</gene>
<evidence type="ECO:0008006" key="4">
    <source>
        <dbReference type="Google" id="ProtNLM"/>
    </source>
</evidence>
<keyword evidence="1" id="KW-1133">Transmembrane helix</keyword>
<protein>
    <recommendedName>
        <fullName evidence="4">Integral membrane protein</fullName>
    </recommendedName>
</protein>
<keyword evidence="1" id="KW-0812">Transmembrane</keyword>
<keyword evidence="1" id="KW-0472">Membrane</keyword>
<sequence>MFLLLTQILVAVALLLTVVATGFALFDKVIGNVVLGLAVLVELGVLIQLVRGLFAIPVLDGSGHKATFAAYLITLPFVLAITVYSAIKDKTRWAMGSIAVGAFAVAVMTLRLQQIWDLHG</sequence>
<dbReference type="OrthoDB" id="3828660at2"/>
<dbReference type="AlphaFoldDB" id="A0A0A0JHU5"/>
<reference evidence="2 3" key="1">
    <citation type="submission" date="2013-08" db="EMBL/GenBank/DDBJ databases">
        <title>The genome sequence of Knoellia subterranea.</title>
        <authorList>
            <person name="Zhu W."/>
            <person name="Wang G."/>
        </authorList>
    </citation>
    <scope>NUCLEOTIDE SEQUENCE [LARGE SCALE GENOMIC DNA]</scope>
    <source>
        <strain evidence="2 3">KCTC 19937</strain>
    </source>
</reference>
<dbReference type="EMBL" id="AVPK01000012">
    <property type="protein sequence ID" value="KGN36319.1"/>
    <property type="molecule type" value="Genomic_DNA"/>
</dbReference>
<evidence type="ECO:0000313" key="2">
    <source>
        <dbReference type="EMBL" id="KGN36319.1"/>
    </source>
</evidence>
<organism evidence="2 3">
    <name type="scientific">Knoellia subterranea KCTC 19937</name>
    <dbReference type="NCBI Taxonomy" id="1385521"/>
    <lineage>
        <taxon>Bacteria</taxon>
        <taxon>Bacillati</taxon>
        <taxon>Actinomycetota</taxon>
        <taxon>Actinomycetes</taxon>
        <taxon>Micrococcales</taxon>
        <taxon>Intrasporangiaceae</taxon>
        <taxon>Knoellia</taxon>
    </lineage>
</organism>
<dbReference type="Proteomes" id="UP000030011">
    <property type="component" value="Unassembled WGS sequence"/>
</dbReference>
<proteinExistence type="predicted"/>
<comment type="caution">
    <text evidence="2">The sequence shown here is derived from an EMBL/GenBank/DDBJ whole genome shotgun (WGS) entry which is preliminary data.</text>
</comment>
<feature type="transmembrane region" description="Helical" evidence="1">
    <location>
        <begin position="30"/>
        <end position="56"/>
    </location>
</feature>
<evidence type="ECO:0000313" key="3">
    <source>
        <dbReference type="Proteomes" id="UP000030011"/>
    </source>
</evidence>
<dbReference type="eggNOG" id="ENOG5033GN1">
    <property type="taxonomic scope" value="Bacteria"/>
</dbReference>
<dbReference type="RefSeq" id="WP_035907008.1">
    <property type="nucleotide sequence ID" value="NZ_AVPK01000012.1"/>
</dbReference>
<keyword evidence="3" id="KW-1185">Reference proteome</keyword>
<feature type="transmembrane region" description="Helical" evidence="1">
    <location>
        <begin position="68"/>
        <end position="87"/>
    </location>
</feature>
<dbReference type="STRING" id="1385521.N803_05815"/>
<feature type="transmembrane region" description="Helical" evidence="1">
    <location>
        <begin position="93"/>
        <end position="112"/>
    </location>
</feature>
<evidence type="ECO:0000256" key="1">
    <source>
        <dbReference type="SAM" id="Phobius"/>
    </source>
</evidence>